<evidence type="ECO:0000313" key="3">
    <source>
        <dbReference type="Proteomes" id="UP001309876"/>
    </source>
</evidence>
<dbReference type="EMBL" id="JAVRRJ010000015">
    <property type="protein sequence ID" value="KAK5080378.1"/>
    <property type="molecule type" value="Genomic_DNA"/>
</dbReference>
<proteinExistence type="predicted"/>
<sequence length="107" mass="11979">MARIKQMSSSTYHRIVTTGAPSEDGPEHEVIIARKIDGALKLFVYQDGVLTRMGPPPLSQQAWWESGRQKGKGKGVEDEKVKAEDDGKQEAKEDDEEELKQQVKVEV</sequence>
<protein>
    <submittedName>
        <fullName evidence="2">Uncharacterized protein</fullName>
    </submittedName>
</protein>
<feature type="region of interest" description="Disordered" evidence="1">
    <location>
        <begin position="54"/>
        <end position="107"/>
    </location>
</feature>
<dbReference type="AlphaFoldDB" id="A0AAN7PJK8"/>
<gene>
    <name evidence="2" type="ORF">LTR05_008626</name>
</gene>
<organism evidence="2 3">
    <name type="scientific">Lithohypha guttulata</name>
    <dbReference type="NCBI Taxonomy" id="1690604"/>
    <lineage>
        <taxon>Eukaryota</taxon>
        <taxon>Fungi</taxon>
        <taxon>Dikarya</taxon>
        <taxon>Ascomycota</taxon>
        <taxon>Pezizomycotina</taxon>
        <taxon>Eurotiomycetes</taxon>
        <taxon>Chaetothyriomycetidae</taxon>
        <taxon>Chaetothyriales</taxon>
        <taxon>Trichomeriaceae</taxon>
        <taxon>Lithohypha</taxon>
    </lineage>
</organism>
<accession>A0AAN7PJK8</accession>
<feature type="compositionally biased region" description="Basic and acidic residues" evidence="1">
    <location>
        <begin position="74"/>
        <end position="91"/>
    </location>
</feature>
<reference evidence="2 3" key="1">
    <citation type="submission" date="2023-08" db="EMBL/GenBank/DDBJ databases">
        <title>Black Yeasts Isolated from many extreme environments.</title>
        <authorList>
            <person name="Coleine C."/>
            <person name="Stajich J.E."/>
            <person name="Selbmann L."/>
        </authorList>
    </citation>
    <scope>NUCLEOTIDE SEQUENCE [LARGE SCALE GENOMIC DNA]</scope>
    <source>
        <strain evidence="2 3">CCFEE 5910</strain>
    </source>
</reference>
<feature type="compositionally biased region" description="Polar residues" evidence="1">
    <location>
        <begin position="1"/>
        <end position="12"/>
    </location>
</feature>
<feature type="region of interest" description="Disordered" evidence="1">
    <location>
        <begin position="1"/>
        <end position="26"/>
    </location>
</feature>
<comment type="caution">
    <text evidence="2">The sequence shown here is derived from an EMBL/GenBank/DDBJ whole genome shotgun (WGS) entry which is preliminary data.</text>
</comment>
<dbReference type="Proteomes" id="UP001309876">
    <property type="component" value="Unassembled WGS sequence"/>
</dbReference>
<evidence type="ECO:0000313" key="2">
    <source>
        <dbReference type="EMBL" id="KAK5080378.1"/>
    </source>
</evidence>
<keyword evidence="3" id="KW-1185">Reference proteome</keyword>
<name>A0AAN7PJK8_9EURO</name>
<evidence type="ECO:0000256" key="1">
    <source>
        <dbReference type="SAM" id="MobiDB-lite"/>
    </source>
</evidence>